<evidence type="ECO:0000313" key="8">
    <source>
        <dbReference type="Proteomes" id="UP000075320"/>
    </source>
</evidence>
<dbReference type="EMBL" id="LUKE01000001">
    <property type="protein sequence ID" value="KYG65574.1"/>
    <property type="molecule type" value="Genomic_DNA"/>
</dbReference>
<keyword evidence="4 6" id="KW-1133">Transmembrane helix</keyword>
<dbReference type="OrthoDB" id="9808135at2"/>
<dbReference type="GO" id="GO:0005886">
    <property type="term" value="C:plasma membrane"/>
    <property type="evidence" value="ECO:0007669"/>
    <property type="project" value="UniProtKB-SubCell"/>
</dbReference>
<keyword evidence="5 6" id="KW-0472">Membrane</keyword>
<name>A0A150WMH5_BDEBC</name>
<keyword evidence="8" id="KW-1185">Reference proteome</keyword>
<keyword evidence="6" id="KW-0050">Antiport</keyword>
<dbReference type="GO" id="GO:0006885">
    <property type="term" value="P:regulation of pH"/>
    <property type="evidence" value="ECO:0007669"/>
    <property type="project" value="UniProtKB-UniRule"/>
</dbReference>
<proteinExistence type="inferred from homology"/>
<keyword evidence="6" id="KW-0915">Sodium</keyword>
<feature type="transmembrane region" description="Helical" evidence="6">
    <location>
        <begin position="368"/>
        <end position="387"/>
    </location>
</feature>
<dbReference type="InterPro" id="IPR004670">
    <property type="entry name" value="NhaA"/>
</dbReference>
<keyword evidence="6" id="KW-0406">Ion transport</keyword>
<feature type="transmembrane region" description="Helical" evidence="6">
    <location>
        <begin position="54"/>
        <end position="75"/>
    </location>
</feature>
<dbReference type="AlphaFoldDB" id="A0A150WMH5"/>
<dbReference type="NCBIfam" id="NF007112">
    <property type="entry name" value="PRK09561.1"/>
    <property type="match status" value="1"/>
</dbReference>
<evidence type="ECO:0000256" key="2">
    <source>
        <dbReference type="ARBA" id="ARBA00022475"/>
    </source>
</evidence>
<evidence type="ECO:0000256" key="1">
    <source>
        <dbReference type="ARBA" id="ARBA00004429"/>
    </source>
</evidence>
<sequence length="394" mass="42313">MRRSVIKIVRRPIETFLKMEASSGIILAMAAVLALVVANSSLASTYFDFLKMDILGLSLQHWINDGLMVIFFFVIGMELKKEFVAGELSSLKKAALPMAAAVGGMLIPAAVYLIFNLQGGGVTGWGIPMATDIAFAIGILSLFGKRVPLALKVFLLALAIVDDLGAILVIAIFYTHEIRFAGLLGALVIFAFVFGAQKSGVKNYFFYAVLGVIAWGCVLYSGVHATIAGVLLGLATPLTFKISKDYQATYSPLDQLVHWLHPWVSYAIMPVFAFANAGISLSGFSMSEMVRHPVHLGVLLGLVVGKPLGIVLFSRIFVQTKWASLPQGVNWSQMLGLGFLGGVGFTMALFISALALPESIEVYSKTGIVFGSLVAALIGSVILFFALPRDQIKP</sequence>
<dbReference type="InterPro" id="IPR023171">
    <property type="entry name" value="Na/H_antiporter_dom_sf"/>
</dbReference>
<dbReference type="GO" id="GO:0015385">
    <property type="term" value="F:sodium:proton antiporter activity"/>
    <property type="evidence" value="ECO:0007669"/>
    <property type="project" value="UniProtKB-UniRule"/>
</dbReference>
<reference evidence="7 8" key="1">
    <citation type="submission" date="2016-03" db="EMBL/GenBank/DDBJ databases">
        <authorList>
            <person name="Ploux O."/>
        </authorList>
    </citation>
    <scope>NUCLEOTIDE SEQUENCE [LARGE SCALE GENOMIC DNA]</scope>
    <source>
        <strain evidence="7 8">R0</strain>
    </source>
</reference>
<gene>
    <name evidence="6" type="primary">nhaA</name>
    <name evidence="7" type="ORF">AZI86_00390</name>
</gene>
<evidence type="ECO:0000313" key="7">
    <source>
        <dbReference type="EMBL" id="KYG65574.1"/>
    </source>
</evidence>
<dbReference type="RefSeq" id="WP_061833118.1">
    <property type="nucleotide sequence ID" value="NZ_LUKE01000001.1"/>
</dbReference>
<evidence type="ECO:0000256" key="6">
    <source>
        <dbReference type="HAMAP-Rule" id="MF_01844"/>
    </source>
</evidence>
<dbReference type="PANTHER" id="PTHR30341">
    <property type="entry name" value="SODIUM ION/PROTON ANTIPORTER NHAA-RELATED"/>
    <property type="match status" value="1"/>
</dbReference>
<feature type="transmembrane region" description="Helical" evidence="6">
    <location>
        <begin position="95"/>
        <end position="115"/>
    </location>
</feature>
<comment type="similarity">
    <text evidence="6">Belongs to the NhaA Na(+)/H(+) (TC 2.A.33) antiporter family.</text>
</comment>
<comment type="catalytic activity">
    <reaction evidence="6">
        <text>Na(+)(in) + 2 H(+)(out) = Na(+)(out) + 2 H(+)(in)</text>
        <dbReference type="Rhea" id="RHEA:29251"/>
        <dbReference type="ChEBI" id="CHEBI:15378"/>
        <dbReference type="ChEBI" id="CHEBI:29101"/>
    </reaction>
</comment>
<evidence type="ECO:0000256" key="3">
    <source>
        <dbReference type="ARBA" id="ARBA00022692"/>
    </source>
</evidence>
<feature type="transmembrane region" description="Helical" evidence="6">
    <location>
        <begin position="180"/>
        <end position="197"/>
    </location>
</feature>
<dbReference type="Proteomes" id="UP000075320">
    <property type="component" value="Unassembled WGS sequence"/>
</dbReference>
<protein>
    <recommendedName>
        <fullName evidence="6">Na(+)/H(+) antiporter NhaA</fullName>
    </recommendedName>
    <alternativeName>
        <fullName evidence="6">Sodium/proton antiporter NhaA</fullName>
    </alternativeName>
</protein>
<evidence type="ECO:0000256" key="5">
    <source>
        <dbReference type="ARBA" id="ARBA00023136"/>
    </source>
</evidence>
<feature type="transmembrane region" description="Helical" evidence="6">
    <location>
        <begin position="127"/>
        <end position="144"/>
    </location>
</feature>
<dbReference type="Pfam" id="PF06965">
    <property type="entry name" value="Na_H_antiport_1"/>
    <property type="match status" value="1"/>
</dbReference>
<feature type="transmembrane region" description="Helical" evidence="6">
    <location>
        <begin position="263"/>
        <end position="284"/>
    </location>
</feature>
<keyword evidence="3 6" id="KW-0812">Transmembrane</keyword>
<feature type="transmembrane region" description="Helical" evidence="6">
    <location>
        <begin position="153"/>
        <end position="174"/>
    </location>
</feature>
<dbReference type="PANTHER" id="PTHR30341:SF0">
    <property type="entry name" value="NA(+)_H(+) ANTIPORTER NHAA"/>
    <property type="match status" value="1"/>
</dbReference>
<keyword evidence="2 6" id="KW-1003">Cell membrane</keyword>
<dbReference type="NCBIfam" id="NF007111">
    <property type="entry name" value="PRK09560.1"/>
    <property type="match status" value="1"/>
</dbReference>
<evidence type="ECO:0000256" key="4">
    <source>
        <dbReference type="ARBA" id="ARBA00022989"/>
    </source>
</evidence>
<organism evidence="7 8">
    <name type="scientific">Bdellovibrio bacteriovorus</name>
    <dbReference type="NCBI Taxonomy" id="959"/>
    <lineage>
        <taxon>Bacteria</taxon>
        <taxon>Pseudomonadati</taxon>
        <taxon>Bdellovibrionota</taxon>
        <taxon>Bdellovibrionia</taxon>
        <taxon>Bdellovibrionales</taxon>
        <taxon>Pseudobdellovibrionaceae</taxon>
        <taxon>Bdellovibrio</taxon>
    </lineage>
</organism>
<keyword evidence="6" id="KW-0739">Sodium transport</keyword>
<keyword evidence="6" id="KW-0813">Transport</keyword>
<feature type="transmembrane region" description="Helical" evidence="6">
    <location>
        <begin position="337"/>
        <end position="356"/>
    </location>
</feature>
<feature type="transmembrane region" description="Helical" evidence="6">
    <location>
        <begin position="296"/>
        <end position="317"/>
    </location>
</feature>
<dbReference type="NCBIfam" id="TIGR00773">
    <property type="entry name" value="NhaA"/>
    <property type="match status" value="1"/>
</dbReference>
<feature type="transmembrane region" description="Helical" evidence="6">
    <location>
        <begin position="21"/>
        <end position="42"/>
    </location>
</feature>
<accession>A0A150WMH5</accession>
<dbReference type="Gene3D" id="1.20.1530.10">
    <property type="entry name" value="Na+/H+ antiporter like domain"/>
    <property type="match status" value="1"/>
</dbReference>
<comment type="caution">
    <text evidence="7">The sequence shown here is derived from an EMBL/GenBank/DDBJ whole genome shotgun (WGS) entry which is preliminary data.</text>
</comment>
<dbReference type="HAMAP" id="MF_01844">
    <property type="entry name" value="NhaA"/>
    <property type="match status" value="1"/>
</dbReference>
<feature type="transmembrane region" description="Helical" evidence="6">
    <location>
        <begin position="204"/>
        <end position="235"/>
    </location>
</feature>
<comment type="function">
    <text evidence="6">Na(+)/H(+) antiporter that extrudes sodium in exchange for external protons.</text>
</comment>
<comment type="subcellular location">
    <subcellularLocation>
        <location evidence="1">Cell inner membrane</location>
        <topology evidence="1">Multi-pass membrane protein</topology>
    </subcellularLocation>
    <subcellularLocation>
        <location evidence="6">Cell membrane</location>
        <topology evidence="6">Multi-pass membrane protein</topology>
    </subcellularLocation>
</comment>